<proteinExistence type="inferred from homology"/>
<name>A0A645DGQ8_9ZZZZ</name>
<dbReference type="GO" id="GO:0046872">
    <property type="term" value="F:metal ion binding"/>
    <property type="evidence" value="ECO:0007669"/>
    <property type="project" value="InterPro"/>
</dbReference>
<feature type="domain" description="Peptidase M16 C-terminal" evidence="2">
    <location>
        <begin position="2"/>
        <end position="42"/>
    </location>
</feature>
<evidence type="ECO:0000313" key="3">
    <source>
        <dbReference type="EMBL" id="MPM88660.1"/>
    </source>
</evidence>
<comment type="similarity">
    <text evidence="1">Belongs to the peptidase M16 family.</text>
</comment>
<dbReference type="InterPro" id="IPR011249">
    <property type="entry name" value="Metalloenz_LuxS/M16"/>
</dbReference>
<dbReference type="PANTHER" id="PTHR11851">
    <property type="entry name" value="METALLOPROTEASE"/>
    <property type="match status" value="1"/>
</dbReference>
<reference evidence="3" key="1">
    <citation type="submission" date="2019-08" db="EMBL/GenBank/DDBJ databases">
        <authorList>
            <person name="Kucharzyk K."/>
            <person name="Murdoch R.W."/>
            <person name="Higgins S."/>
            <person name="Loffler F."/>
        </authorList>
    </citation>
    <scope>NUCLEOTIDE SEQUENCE</scope>
</reference>
<accession>A0A645DGQ8</accession>
<dbReference type="InterPro" id="IPR050361">
    <property type="entry name" value="MPP/UQCRC_Complex"/>
</dbReference>
<organism evidence="3">
    <name type="scientific">bioreactor metagenome</name>
    <dbReference type="NCBI Taxonomy" id="1076179"/>
    <lineage>
        <taxon>unclassified sequences</taxon>
        <taxon>metagenomes</taxon>
        <taxon>ecological metagenomes</taxon>
    </lineage>
</organism>
<sequence length="121" mass="13755">MIYAGTGEKQAAEVLGRMIDEIERVRKEGVTKEELERCRDQLKGNYLLGMESTSSRMNALGKVLLLQKREYNEQETIRRIECVTMEDIERIIPVCLDLSQASTALVGRLKKQKPALEKTLG</sequence>
<comment type="caution">
    <text evidence="3">The sequence shown here is derived from an EMBL/GenBank/DDBJ whole genome shotgun (WGS) entry which is preliminary data.</text>
</comment>
<dbReference type="SUPFAM" id="SSF63411">
    <property type="entry name" value="LuxS/MPP-like metallohydrolase"/>
    <property type="match status" value="1"/>
</dbReference>
<dbReference type="EMBL" id="VSSQ01036240">
    <property type="protein sequence ID" value="MPM88660.1"/>
    <property type="molecule type" value="Genomic_DNA"/>
</dbReference>
<protein>
    <recommendedName>
        <fullName evidence="2">Peptidase M16 C-terminal domain-containing protein</fullName>
    </recommendedName>
</protein>
<dbReference type="Gene3D" id="3.30.830.10">
    <property type="entry name" value="Metalloenzyme, LuxS/M16 peptidase-like"/>
    <property type="match status" value="1"/>
</dbReference>
<gene>
    <name evidence="3" type="ORF">SDC9_135764</name>
</gene>
<dbReference type="Pfam" id="PF05193">
    <property type="entry name" value="Peptidase_M16_C"/>
    <property type="match status" value="1"/>
</dbReference>
<dbReference type="InterPro" id="IPR007863">
    <property type="entry name" value="Peptidase_M16_C"/>
</dbReference>
<evidence type="ECO:0000259" key="2">
    <source>
        <dbReference type="Pfam" id="PF05193"/>
    </source>
</evidence>
<dbReference type="AlphaFoldDB" id="A0A645DGQ8"/>
<dbReference type="PANTHER" id="PTHR11851:SF49">
    <property type="entry name" value="MITOCHONDRIAL-PROCESSING PEPTIDASE SUBUNIT ALPHA"/>
    <property type="match status" value="1"/>
</dbReference>
<evidence type="ECO:0000256" key="1">
    <source>
        <dbReference type="ARBA" id="ARBA00007261"/>
    </source>
</evidence>